<feature type="region of interest" description="Disordered" evidence="1">
    <location>
        <begin position="56"/>
        <end position="76"/>
    </location>
</feature>
<feature type="compositionally biased region" description="Basic and acidic residues" evidence="1">
    <location>
        <begin position="168"/>
        <end position="181"/>
    </location>
</feature>
<evidence type="ECO:0000313" key="3">
    <source>
        <dbReference type="EMBL" id="CRI42349.1"/>
    </source>
</evidence>
<evidence type="ECO:0000256" key="2">
    <source>
        <dbReference type="SAM" id="Phobius"/>
    </source>
</evidence>
<reference evidence="3" key="1">
    <citation type="submission" date="2015-05" db="EMBL/GenBank/DDBJ databases">
        <authorList>
            <person name="Rattei Thomas"/>
        </authorList>
    </citation>
    <scope>NUCLEOTIDE SEQUENCE</scope>
    <source>
        <strain evidence="3">DC9</strain>
    </source>
</reference>
<keyword evidence="2" id="KW-1133">Transmembrane helix</keyword>
<dbReference type="EMBL" id="LN847037">
    <property type="protein sequence ID" value="CRI42349.1"/>
    <property type="molecule type" value="Genomic_DNA"/>
</dbReference>
<feature type="compositionally biased region" description="Polar residues" evidence="1">
    <location>
        <begin position="60"/>
        <end position="74"/>
    </location>
</feature>
<keyword evidence="2" id="KW-0472">Membrane</keyword>
<feature type="region of interest" description="Disordered" evidence="1">
    <location>
        <begin position="150"/>
        <end position="181"/>
    </location>
</feature>
<feature type="transmembrane region" description="Helical" evidence="2">
    <location>
        <begin position="29"/>
        <end position="47"/>
    </location>
</feature>
<accession>A0A0F7WVK8</accession>
<sequence length="181" mass="19673">MLLLCLGIILISIPIPGLAAQVALGLGIVSLILGIALANIGFLCLLLRCKQVPQKPDTLPSESSKQPSEGSTPTALPWQAGEFLEKVQVSATPILLPKNKDEELSAKVMKEGAEAASSIKQAVLESTEKLIDARKQEESRREARKKIVAEEAEASRKRIQQQMAADQEALRKRKEEGAKRK</sequence>
<gene>
    <name evidence="3" type="ORF">BN1224_DC9_BF_00070</name>
</gene>
<dbReference type="AlphaFoldDB" id="A0A0F7WVK8"/>
<keyword evidence="2" id="KW-0812">Transmembrane</keyword>
<protein>
    <submittedName>
        <fullName evidence="3">Uncharacterized protein</fullName>
    </submittedName>
</protein>
<organism evidence="3">
    <name type="scientific">Chlamydia pneumoniae</name>
    <name type="common">Chlamydophila pneumoniae</name>
    <dbReference type="NCBI Taxonomy" id="83558"/>
    <lineage>
        <taxon>Bacteria</taxon>
        <taxon>Pseudomonadati</taxon>
        <taxon>Chlamydiota</taxon>
        <taxon>Chlamydiia</taxon>
        <taxon>Chlamydiales</taxon>
        <taxon>Chlamydiaceae</taxon>
        <taxon>Chlamydia/Chlamydophila group</taxon>
        <taxon>Chlamydia</taxon>
    </lineage>
</organism>
<name>A0A0F7WVK8_CHLPN</name>
<proteinExistence type="predicted"/>
<evidence type="ECO:0000256" key="1">
    <source>
        <dbReference type="SAM" id="MobiDB-lite"/>
    </source>
</evidence>